<dbReference type="SMART" id="SM00448">
    <property type="entry name" value="REC"/>
    <property type="match status" value="1"/>
</dbReference>
<dbReference type="PROSITE" id="PS51755">
    <property type="entry name" value="OMPR_PHOB"/>
    <property type="match status" value="1"/>
</dbReference>
<evidence type="ECO:0000256" key="3">
    <source>
        <dbReference type="ARBA" id="ARBA00023015"/>
    </source>
</evidence>
<dbReference type="RefSeq" id="WP_128983266.1">
    <property type="nucleotide sequence ID" value="NZ_CP053836.1"/>
</dbReference>
<sequence>MNRAKILIVEDETIVALDIKKILQSLNFEVTGTATNYNAALNSVRVNKPDLILMDINLGKGLDGIETIKKIHLNEKIPVIYITAFTDEKTISRAIQTEPVSYLIKPFKRDELKSNILLGIYKNSKKSQLYKNLVDLDLGLGYYYNYKTNKLFFKEMPINLSKNENLLLRILIEANNNVVSFSELEQRIWPNSTISDSTLRTLVYRLRSKLEHKIIETIQKVGCRLNRNN</sequence>
<evidence type="ECO:0000256" key="2">
    <source>
        <dbReference type="ARBA" id="ARBA00023012"/>
    </source>
</evidence>
<dbReference type="GO" id="GO:0006355">
    <property type="term" value="P:regulation of DNA-templated transcription"/>
    <property type="evidence" value="ECO:0007669"/>
    <property type="project" value="InterPro"/>
</dbReference>
<feature type="domain" description="OmpR/PhoB-type" evidence="9">
    <location>
        <begin position="131"/>
        <end position="227"/>
    </location>
</feature>
<dbReference type="GO" id="GO:0000976">
    <property type="term" value="F:transcription cis-regulatory region binding"/>
    <property type="evidence" value="ECO:0007669"/>
    <property type="project" value="TreeGrafter"/>
</dbReference>
<keyword evidence="4 7" id="KW-0238">DNA-binding</keyword>
<dbReference type="Gene3D" id="3.40.50.2300">
    <property type="match status" value="1"/>
</dbReference>
<dbReference type="EMBL" id="PDKJ01000019">
    <property type="protein sequence ID" value="RXJ65890.1"/>
    <property type="molecule type" value="Genomic_DNA"/>
</dbReference>
<dbReference type="SMART" id="SM00862">
    <property type="entry name" value="Trans_reg_C"/>
    <property type="match status" value="1"/>
</dbReference>
<evidence type="ECO:0000256" key="1">
    <source>
        <dbReference type="ARBA" id="ARBA00022553"/>
    </source>
</evidence>
<dbReference type="Gene3D" id="1.10.10.10">
    <property type="entry name" value="Winged helix-like DNA-binding domain superfamily/Winged helix DNA-binding domain"/>
    <property type="match status" value="1"/>
</dbReference>
<dbReference type="Pfam" id="PF00486">
    <property type="entry name" value="Trans_reg_C"/>
    <property type="match status" value="1"/>
</dbReference>
<dbReference type="SUPFAM" id="SSF52172">
    <property type="entry name" value="CheY-like"/>
    <property type="match status" value="1"/>
</dbReference>
<reference evidence="12 13" key="1">
    <citation type="submission" date="2017-10" db="EMBL/GenBank/DDBJ databases">
        <title>Genomics of the genus Arcobacter.</title>
        <authorList>
            <person name="Perez-Cataluna A."/>
            <person name="Figueras M.J."/>
        </authorList>
    </citation>
    <scope>NUCLEOTIDE SEQUENCE [LARGE SCALE GENOMIC DNA]</scope>
    <source>
        <strain evidence="11 12">CECT 8441</strain>
        <strain evidence="10 13">CECT 8993</strain>
    </source>
</reference>
<dbReference type="PANTHER" id="PTHR48111">
    <property type="entry name" value="REGULATOR OF RPOS"/>
    <property type="match status" value="1"/>
</dbReference>
<evidence type="ECO:0000256" key="4">
    <source>
        <dbReference type="ARBA" id="ARBA00023125"/>
    </source>
</evidence>
<keyword evidence="3" id="KW-0805">Transcription regulation</keyword>
<proteinExistence type="predicted"/>
<keyword evidence="1 6" id="KW-0597">Phosphoprotein</keyword>
<dbReference type="PROSITE" id="PS50110">
    <property type="entry name" value="RESPONSE_REGULATORY"/>
    <property type="match status" value="1"/>
</dbReference>
<evidence type="ECO:0000313" key="11">
    <source>
        <dbReference type="EMBL" id="RXK05112.1"/>
    </source>
</evidence>
<protein>
    <submittedName>
        <fullName evidence="10">DNA-binding response regulator</fullName>
    </submittedName>
</protein>
<dbReference type="CDD" id="cd00383">
    <property type="entry name" value="trans_reg_C"/>
    <property type="match status" value="1"/>
</dbReference>
<evidence type="ECO:0000256" key="6">
    <source>
        <dbReference type="PROSITE-ProRule" id="PRU00169"/>
    </source>
</evidence>
<dbReference type="AlphaFoldDB" id="A0A4Q0Y6U5"/>
<name>A0A4Q0Y6U5_9BACT</name>
<dbReference type="GO" id="GO:0005829">
    <property type="term" value="C:cytosol"/>
    <property type="evidence" value="ECO:0007669"/>
    <property type="project" value="TreeGrafter"/>
</dbReference>
<dbReference type="InterPro" id="IPR036388">
    <property type="entry name" value="WH-like_DNA-bd_sf"/>
</dbReference>
<dbReference type="OrthoDB" id="8912111at2"/>
<organism evidence="10 13">
    <name type="scientific">Halarcobacter ebronensis</name>
    <dbReference type="NCBI Taxonomy" id="1462615"/>
    <lineage>
        <taxon>Bacteria</taxon>
        <taxon>Pseudomonadati</taxon>
        <taxon>Campylobacterota</taxon>
        <taxon>Epsilonproteobacteria</taxon>
        <taxon>Campylobacterales</taxon>
        <taxon>Arcobacteraceae</taxon>
        <taxon>Halarcobacter</taxon>
    </lineage>
</organism>
<dbReference type="InterPro" id="IPR001867">
    <property type="entry name" value="OmpR/PhoB-type_DNA-bd"/>
</dbReference>
<feature type="DNA-binding region" description="OmpR/PhoB-type" evidence="7">
    <location>
        <begin position="131"/>
        <end position="227"/>
    </location>
</feature>
<dbReference type="InterPro" id="IPR011006">
    <property type="entry name" value="CheY-like_superfamily"/>
</dbReference>
<evidence type="ECO:0000259" key="9">
    <source>
        <dbReference type="PROSITE" id="PS51755"/>
    </source>
</evidence>
<dbReference type="InterPro" id="IPR039420">
    <property type="entry name" value="WalR-like"/>
</dbReference>
<dbReference type="InterPro" id="IPR001789">
    <property type="entry name" value="Sig_transdc_resp-reg_receiver"/>
</dbReference>
<gene>
    <name evidence="11" type="ORF">CRV07_08830</name>
    <name evidence="10" type="ORF">CRV08_14190</name>
</gene>
<evidence type="ECO:0000313" key="12">
    <source>
        <dbReference type="Proteomes" id="UP000289758"/>
    </source>
</evidence>
<keyword evidence="5" id="KW-0804">Transcription</keyword>
<comment type="caution">
    <text evidence="10">The sequence shown here is derived from an EMBL/GenBank/DDBJ whole genome shotgun (WGS) entry which is preliminary data.</text>
</comment>
<dbReference type="InterPro" id="IPR016032">
    <property type="entry name" value="Sig_transdc_resp-reg_C-effctor"/>
</dbReference>
<dbReference type="Proteomes" id="UP000289758">
    <property type="component" value="Unassembled WGS sequence"/>
</dbReference>
<feature type="domain" description="Response regulatory" evidence="8">
    <location>
        <begin position="5"/>
        <end position="120"/>
    </location>
</feature>
<evidence type="ECO:0000313" key="13">
    <source>
        <dbReference type="Proteomes" id="UP000290172"/>
    </source>
</evidence>
<keyword evidence="12" id="KW-1185">Reference proteome</keyword>
<dbReference type="GO" id="GO:0032993">
    <property type="term" value="C:protein-DNA complex"/>
    <property type="evidence" value="ECO:0007669"/>
    <property type="project" value="TreeGrafter"/>
</dbReference>
<dbReference type="EMBL" id="PDKK01000007">
    <property type="protein sequence ID" value="RXK05112.1"/>
    <property type="molecule type" value="Genomic_DNA"/>
</dbReference>
<accession>A0A4Q0Y6U5</accession>
<dbReference type="SUPFAM" id="SSF46894">
    <property type="entry name" value="C-terminal effector domain of the bipartite response regulators"/>
    <property type="match status" value="1"/>
</dbReference>
<evidence type="ECO:0000313" key="10">
    <source>
        <dbReference type="EMBL" id="RXJ65890.1"/>
    </source>
</evidence>
<evidence type="ECO:0000256" key="5">
    <source>
        <dbReference type="ARBA" id="ARBA00023163"/>
    </source>
</evidence>
<dbReference type="PANTHER" id="PTHR48111:SF1">
    <property type="entry name" value="TWO-COMPONENT RESPONSE REGULATOR ORR33"/>
    <property type="match status" value="1"/>
</dbReference>
<feature type="modified residue" description="4-aspartylphosphate" evidence="6">
    <location>
        <position position="55"/>
    </location>
</feature>
<keyword evidence="2" id="KW-0902">Two-component regulatory system</keyword>
<dbReference type="Proteomes" id="UP000290172">
    <property type="component" value="Unassembled WGS sequence"/>
</dbReference>
<evidence type="ECO:0000256" key="7">
    <source>
        <dbReference type="PROSITE-ProRule" id="PRU01091"/>
    </source>
</evidence>
<dbReference type="Pfam" id="PF00072">
    <property type="entry name" value="Response_reg"/>
    <property type="match status" value="1"/>
</dbReference>
<dbReference type="GO" id="GO:0000156">
    <property type="term" value="F:phosphorelay response regulator activity"/>
    <property type="evidence" value="ECO:0007669"/>
    <property type="project" value="TreeGrafter"/>
</dbReference>
<dbReference type="CDD" id="cd17534">
    <property type="entry name" value="REC_DC-like"/>
    <property type="match status" value="1"/>
</dbReference>
<evidence type="ECO:0000259" key="8">
    <source>
        <dbReference type="PROSITE" id="PS50110"/>
    </source>
</evidence>